<dbReference type="Proteomes" id="UP000223968">
    <property type="component" value="Unassembled WGS sequence"/>
</dbReference>
<dbReference type="STRING" id="1447875.A0A2B7WEP1"/>
<protein>
    <submittedName>
        <fullName evidence="2">Uncharacterized protein</fullName>
    </submittedName>
</protein>
<dbReference type="OrthoDB" id="4186415at2759"/>
<keyword evidence="3" id="KW-1185">Reference proteome</keyword>
<dbReference type="AlphaFoldDB" id="A0A2B7WEP1"/>
<evidence type="ECO:0000313" key="3">
    <source>
        <dbReference type="Proteomes" id="UP000223968"/>
    </source>
</evidence>
<accession>A0A2B7WEP1</accession>
<feature type="region of interest" description="Disordered" evidence="1">
    <location>
        <begin position="12"/>
        <end position="31"/>
    </location>
</feature>
<feature type="compositionally biased region" description="Pro residues" evidence="1">
    <location>
        <begin position="14"/>
        <end position="27"/>
    </location>
</feature>
<evidence type="ECO:0000256" key="1">
    <source>
        <dbReference type="SAM" id="MobiDB-lite"/>
    </source>
</evidence>
<organism evidence="2 3">
    <name type="scientific">Helicocarpus griseus UAMH5409</name>
    <dbReference type="NCBI Taxonomy" id="1447875"/>
    <lineage>
        <taxon>Eukaryota</taxon>
        <taxon>Fungi</taxon>
        <taxon>Dikarya</taxon>
        <taxon>Ascomycota</taxon>
        <taxon>Pezizomycotina</taxon>
        <taxon>Eurotiomycetes</taxon>
        <taxon>Eurotiomycetidae</taxon>
        <taxon>Onygenales</taxon>
        <taxon>Ajellomycetaceae</taxon>
        <taxon>Helicocarpus</taxon>
    </lineage>
</organism>
<gene>
    <name evidence="2" type="ORF">AJ79_10298</name>
</gene>
<evidence type="ECO:0000313" key="2">
    <source>
        <dbReference type="EMBL" id="PGG95049.1"/>
    </source>
</evidence>
<name>A0A2B7WEP1_9EURO</name>
<proteinExistence type="predicted"/>
<dbReference type="EMBL" id="PDNB01000431">
    <property type="protein sequence ID" value="PGG95049.1"/>
    <property type="molecule type" value="Genomic_DNA"/>
</dbReference>
<comment type="caution">
    <text evidence="2">The sequence shown here is derived from an EMBL/GenBank/DDBJ whole genome shotgun (WGS) entry which is preliminary data.</text>
</comment>
<sequence length="258" mass="29232">MANQVSLAAFLQNGPPPVRVNAPPNPGPNTTNDAYSWTDIQSINAWPDFTLQHITDRYRQLLDSTFLPSEPITSPGPIVSSENQLRALIVTQFKNRIRHALRATFTQNQTPGLTRISYDEGEAARIIDNFKPDTAFFDETVPPTTSWNRAPGEVKPSWKWTSNRRNGPLPVDRREFRQALSQLNFYMKQHQARYGYIINNLELVPVRRRDNGGNLELAQPIPWNARGTAGNEQLTVMLALWYIGMLSAENNGPGTWYI</sequence>
<reference evidence="2 3" key="1">
    <citation type="submission" date="2017-10" db="EMBL/GenBank/DDBJ databases">
        <title>Comparative genomics in systemic dimorphic fungi from Ajellomycetaceae.</title>
        <authorList>
            <person name="Munoz J.F."/>
            <person name="Mcewen J.G."/>
            <person name="Clay O.K."/>
            <person name="Cuomo C.A."/>
        </authorList>
    </citation>
    <scope>NUCLEOTIDE SEQUENCE [LARGE SCALE GENOMIC DNA]</scope>
    <source>
        <strain evidence="2 3">UAMH5409</strain>
    </source>
</reference>